<evidence type="ECO:0000256" key="5">
    <source>
        <dbReference type="ARBA" id="ARBA00022679"/>
    </source>
</evidence>
<evidence type="ECO:0000256" key="4">
    <source>
        <dbReference type="ARBA" id="ARBA00022576"/>
    </source>
</evidence>
<evidence type="ECO:0000256" key="3">
    <source>
        <dbReference type="ARBA" id="ARBA00013071"/>
    </source>
</evidence>
<keyword evidence="6 9" id="KW-0663">Pyridoxal phosphate</keyword>
<sequence>MMGNLTYINSKNITAENVHETLKSKMLVDGFDLVLDLKNSHGMYLVDEKTGDEYLDFFSFFASNPLGMNHPKMNTPEFKEELSIAALNKPSNSDIYTIEMAKFVDTFIKVAVPDFMQHLFFVEGGALAVENGLKVAFDWKVRKNFIKGYKEEKGNKVLHFKEAFHGRTGYTMSLTNTDPVKIAYYPKFNWPRITNPKIKFPLQENLSEIIQLENKAINEIYESIKENKDDIAVLIIEPIQAEGGDNFFRKEFHEKLREITLENEILMMYDEVQTGVGLTGKMWAYEHYTQPDIISFGKKVQVCGIMVNDRIDDISENVFKKSSRINSTWGGNLTDMVRSRKYFEIIDEDNLVENAKIMGDYLLQNIYEVQNEFSNLVSNARGLGLMCSFDMPNADIRKKFLTELYKNKLIMLGCGTSTIRFRTPLIVSKEEIDKGFSIIKNVLTKM</sequence>
<dbReference type="Pfam" id="PF00202">
    <property type="entry name" value="Aminotran_3"/>
    <property type="match status" value="1"/>
</dbReference>
<dbReference type="NCBIfam" id="TIGR03251">
    <property type="entry name" value="LAT_fam"/>
    <property type="match status" value="1"/>
</dbReference>
<dbReference type="GO" id="GO:0030170">
    <property type="term" value="F:pyridoxal phosphate binding"/>
    <property type="evidence" value="ECO:0007669"/>
    <property type="project" value="InterPro"/>
</dbReference>
<dbReference type="Gene3D" id="3.40.640.10">
    <property type="entry name" value="Type I PLP-dependent aspartate aminotransferase-like (Major domain)"/>
    <property type="match status" value="1"/>
</dbReference>
<dbReference type="InterPro" id="IPR015424">
    <property type="entry name" value="PyrdxlP-dep_Trfase"/>
</dbReference>
<accession>A0AAE3P1X8</accession>
<dbReference type="GO" id="GO:0009450">
    <property type="term" value="P:gamma-aminobutyric acid catabolic process"/>
    <property type="evidence" value="ECO:0007669"/>
    <property type="project" value="TreeGrafter"/>
</dbReference>
<comment type="caution">
    <text evidence="10">The sequence shown here is derived from an EMBL/GenBank/DDBJ whole genome shotgun (WGS) entry which is preliminary data.</text>
</comment>
<dbReference type="GO" id="GO:0017000">
    <property type="term" value="P:antibiotic biosynthetic process"/>
    <property type="evidence" value="ECO:0007669"/>
    <property type="project" value="InterPro"/>
</dbReference>
<name>A0AAE3P1X8_9BACT</name>
<evidence type="ECO:0000256" key="6">
    <source>
        <dbReference type="ARBA" id="ARBA00022898"/>
    </source>
</evidence>
<dbReference type="PIRSF" id="PIRSF000521">
    <property type="entry name" value="Transaminase_4ab_Lys_Orn"/>
    <property type="match status" value="1"/>
</dbReference>
<evidence type="ECO:0000256" key="8">
    <source>
        <dbReference type="ARBA" id="ARBA00050040"/>
    </source>
</evidence>
<protein>
    <recommendedName>
        <fullName evidence="8">L-lysine-epsilon aminotransferase</fullName>
        <ecNumber evidence="3">2.6.1.36</ecNumber>
    </recommendedName>
    <alternativeName>
        <fullName evidence="7">Lysine 6-aminotransferase</fullName>
    </alternativeName>
</protein>
<dbReference type="CDD" id="cd00610">
    <property type="entry name" value="OAT_like"/>
    <property type="match status" value="1"/>
</dbReference>
<dbReference type="PANTHER" id="PTHR43206">
    <property type="entry name" value="AMINOTRANSFERASE"/>
    <property type="match status" value="1"/>
</dbReference>
<dbReference type="InterPro" id="IPR015421">
    <property type="entry name" value="PyrdxlP-dep_Trfase_major"/>
</dbReference>
<keyword evidence="11" id="KW-1185">Reference proteome</keyword>
<dbReference type="EC" id="2.6.1.36" evidence="3"/>
<keyword evidence="4 10" id="KW-0032">Aminotransferase</keyword>
<comment type="similarity">
    <text evidence="2 9">Belongs to the class-III pyridoxal-phosphate-dependent aminotransferase family.</text>
</comment>
<dbReference type="InterPro" id="IPR015422">
    <property type="entry name" value="PyrdxlP-dep_Trfase_small"/>
</dbReference>
<keyword evidence="5 10" id="KW-0808">Transferase</keyword>
<gene>
    <name evidence="10" type="primary">lat</name>
    <name evidence="10" type="ORF">P0M35_05155</name>
</gene>
<dbReference type="AlphaFoldDB" id="A0AAE3P1X8"/>
<dbReference type="InterPro" id="IPR005814">
    <property type="entry name" value="Aminotrans_3"/>
</dbReference>
<evidence type="ECO:0000256" key="9">
    <source>
        <dbReference type="RuleBase" id="RU003560"/>
    </source>
</evidence>
<evidence type="ECO:0000256" key="1">
    <source>
        <dbReference type="ARBA" id="ARBA00001933"/>
    </source>
</evidence>
<reference evidence="10" key="1">
    <citation type="submission" date="2023-03" db="EMBL/GenBank/DDBJ databases">
        <title>Stygiobacter electus gen. nov., sp. nov., facultatively anaerobic thermotolerant bacterium of the class Ignavibacteria from a well of Yessentuki mineral water deposit.</title>
        <authorList>
            <person name="Podosokorskaya O.A."/>
            <person name="Elcheninov A.G."/>
            <person name="Petrova N.F."/>
            <person name="Zavarzina D.G."/>
            <person name="Kublanov I.V."/>
            <person name="Merkel A.Y."/>
        </authorList>
    </citation>
    <scope>NUCLEOTIDE SEQUENCE</scope>
    <source>
        <strain evidence="10">09-Me</strain>
    </source>
</reference>
<comment type="cofactor">
    <cofactor evidence="1">
        <name>pyridoxal 5'-phosphate</name>
        <dbReference type="ChEBI" id="CHEBI:597326"/>
    </cofactor>
</comment>
<evidence type="ECO:0000313" key="11">
    <source>
        <dbReference type="Proteomes" id="UP001221302"/>
    </source>
</evidence>
<dbReference type="Proteomes" id="UP001221302">
    <property type="component" value="Unassembled WGS sequence"/>
</dbReference>
<dbReference type="Gene3D" id="3.90.1150.10">
    <property type="entry name" value="Aspartate Aminotransferase, domain 1"/>
    <property type="match status" value="1"/>
</dbReference>
<proteinExistence type="inferred from homology"/>
<organism evidence="10 11">
    <name type="scientific">Stygiobacter electus</name>
    <dbReference type="NCBI Taxonomy" id="3032292"/>
    <lineage>
        <taxon>Bacteria</taxon>
        <taxon>Pseudomonadati</taxon>
        <taxon>Ignavibacteriota</taxon>
        <taxon>Ignavibacteria</taxon>
        <taxon>Ignavibacteriales</taxon>
        <taxon>Melioribacteraceae</taxon>
        <taxon>Stygiobacter</taxon>
    </lineage>
</organism>
<dbReference type="GO" id="GO:0045484">
    <property type="term" value="F:L-lysine 6-transaminase activity"/>
    <property type="evidence" value="ECO:0007669"/>
    <property type="project" value="UniProtKB-EC"/>
</dbReference>
<evidence type="ECO:0000313" key="10">
    <source>
        <dbReference type="EMBL" id="MDF1611528.1"/>
    </source>
</evidence>
<evidence type="ECO:0000256" key="7">
    <source>
        <dbReference type="ARBA" id="ARBA00030921"/>
    </source>
</evidence>
<dbReference type="EMBL" id="JARGDL010000004">
    <property type="protein sequence ID" value="MDF1611528.1"/>
    <property type="molecule type" value="Genomic_DNA"/>
</dbReference>
<evidence type="ECO:0000256" key="2">
    <source>
        <dbReference type="ARBA" id="ARBA00008954"/>
    </source>
</evidence>
<dbReference type="PANTHER" id="PTHR43206:SF2">
    <property type="entry name" value="4-AMINOBUTYRATE AMINOTRANSFERASE GABT"/>
    <property type="match status" value="1"/>
</dbReference>
<dbReference type="RefSeq" id="WP_321535294.1">
    <property type="nucleotide sequence ID" value="NZ_JARGDL010000004.1"/>
</dbReference>
<dbReference type="InterPro" id="IPR017657">
    <property type="entry name" value="L-lysine_6-transaminase"/>
</dbReference>
<dbReference type="SUPFAM" id="SSF53383">
    <property type="entry name" value="PLP-dependent transferases"/>
    <property type="match status" value="1"/>
</dbReference>